<gene>
    <name evidence="1" type="ORF">NVV43_30710</name>
</gene>
<organism evidence="1 2">
    <name type="scientific">Escherichia marmotae</name>
    <dbReference type="NCBI Taxonomy" id="1499973"/>
    <lineage>
        <taxon>Bacteria</taxon>
        <taxon>Pseudomonadati</taxon>
        <taxon>Pseudomonadota</taxon>
        <taxon>Gammaproteobacteria</taxon>
        <taxon>Enterobacterales</taxon>
        <taxon>Enterobacteriaceae</taxon>
        <taxon>Escherichia</taxon>
    </lineage>
</organism>
<dbReference type="AlphaFoldDB" id="A0AAW5MUT3"/>
<evidence type="ECO:0000313" key="1">
    <source>
        <dbReference type="EMBL" id="MCR6679764.1"/>
    </source>
</evidence>
<name>A0AAW5MUT3_9ESCH</name>
<feature type="non-terminal residue" evidence="1">
    <location>
        <position position="78"/>
    </location>
</feature>
<sequence>IDATNSSILIHQHNAIAHPIRPHAIERAIGPLDAVRSQARSVLGGKPEHGLDFRVRTDRAAVKIFGARSCRRFILHPR</sequence>
<protein>
    <submittedName>
        <fullName evidence="1">Uncharacterized protein</fullName>
    </submittedName>
</protein>
<proteinExistence type="predicted"/>
<reference evidence="1" key="1">
    <citation type="submission" date="2022-07" db="EMBL/GenBank/DDBJ databases">
        <title>Diversity of ethanolamine utilization by human commensal Escherichia coli.</title>
        <authorList>
            <person name="Jubelin G."/>
        </authorList>
    </citation>
    <scope>NUCLEOTIDE SEQUENCE</scope>
    <source>
        <strain evidence="1">S1</strain>
    </source>
</reference>
<dbReference type="Proteomes" id="UP001206878">
    <property type="component" value="Unassembled WGS sequence"/>
</dbReference>
<comment type="caution">
    <text evidence="1">The sequence shown here is derived from an EMBL/GenBank/DDBJ whole genome shotgun (WGS) entry which is preliminary data.</text>
</comment>
<accession>A0AAW5MUT3</accession>
<evidence type="ECO:0000313" key="2">
    <source>
        <dbReference type="Proteomes" id="UP001206878"/>
    </source>
</evidence>
<dbReference type="EMBL" id="JANPXH010001749">
    <property type="protein sequence ID" value="MCR6679764.1"/>
    <property type="molecule type" value="Genomic_DNA"/>
</dbReference>
<feature type="non-terminal residue" evidence="1">
    <location>
        <position position="1"/>
    </location>
</feature>